<reference evidence="5" key="1">
    <citation type="submission" date="2013-03" db="EMBL/GenBank/DDBJ databases">
        <authorList>
            <person name="Jeffery W."/>
            <person name="Warren W."/>
            <person name="Wilson R.K."/>
        </authorList>
    </citation>
    <scope>NUCLEOTIDE SEQUENCE</scope>
    <source>
        <strain evidence="5">female</strain>
    </source>
</reference>
<accession>A0A3B1J1R3</accession>
<protein>
    <recommendedName>
        <fullName evidence="2">Protein AMN1 homolog</fullName>
    </recommendedName>
</protein>
<dbReference type="PANTHER" id="PTHR13318">
    <property type="entry name" value="PARTNER OF PAIRED, ISOFORM B-RELATED"/>
    <property type="match status" value="1"/>
</dbReference>
<reference evidence="5" key="2">
    <citation type="journal article" date="2014" name="Nat. Commun.">
        <title>The cavefish genome reveals candidate genes for eye loss.</title>
        <authorList>
            <person name="McGaugh S.E."/>
            <person name="Gross J.B."/>
            <person name="Aken B."/>
            <person name="Blin M."/>
            <person name="Borowsky R."/>
            <person name="Chalopin D."/>
            <person name="Hinaux H."/>
            <person name="Jeffery W.R."/>
            <person name="Keene A."/>
            <person name="Ma L."/>
            <person name="Minx P."/>
            <person name="Murphy D."/>
            <person name="O'Quin K.E."/>
            <person name="Retaux S."/>
            <person name="Rohner N."/>
            <person name="Searle S.M."/>
            <person name="Stahl B.A."/>
            <person name="Tabin C."/>
            <person name="Volff J.N."/>
            <person name="Yoshizawa M."/>
            <person name="Warren W.C."/>
        </authorList>
    </citation>
    <scope>NUCLEOTIDE SEQUENCE [LARGE SCALE GENOMIC DNA]</scope>
    <source>
        <strain evidence="5">female</strain>
    </source>
</reference>
<dbReference type="AlphaFoldDB" id="A0A3B1J1R3"/>
<dbReference type="SMART" id="SM00367">
    <property type="entry name" value="LRR_CC"/>
    <property type="match status" value="6"/>
</dbReference>
<dbReference type="InterPro" id="IPR057207">
    <property type="entry name" value="FBXL15_LRR"/>
</dbReference>
<reference evidence="4" key="3">
    <citation type="submission" date="2025-08" db="UniProtKB">
        <authorList>
            <consortium name="Ensembl"/>
        </authorList>
    </citation>
    <scope>IDENTIFICATION</scope>
</reference>
<evidence type="ECO:0000313" key="5">
    <source>
        <dbReference type="Proteomes" id="UP000018467"/>
    </source>
</evidence>
<dbReference type="InterPro" id="IPR006553">
    <property type="entry name" value="Leu-rich_rpt_Cys-con_subtyp"/>
</dbReference>
<proteinExistence type="inferred from homology"/>
<dbReference type="Bgee" id="ENSAMXG00000029402">
    <property type="expression patterns" value="Expressed in testis and 14 other cell types or tissues"/>
</dbReference>
<name>A0A3B1J1R3_ASTMX</name>
<evidence type="ECO:0000256" key="1">
    <source>
        <dbReference type="ARBA" id="ARBA00038257"/>
    </source>
</evidence>
<reference evidence="4" key="4">
    <citation type="submission" date="2025-09" db="UniProtKB">
        <authorList>
            <consortium name="Ensembl"/>
        </authorList>
    </citation>
    <scope>IDENTIFICATION</scope>
</reference>
<dbReference type="Ensembl" id="ENSAMXT00000057601.1">
    <property type="protein sequence ID" value="ENSAMXP00000036133.1"/>
    <property type="gene ID" value="ENSAMXG00000029402.1"/>
</dbReference>
<comment type="similarity">
    <text evidence="1">Belongs to the AMN1 family.</text>
</comment>
<dbReference type="SUPFAM" id="SSF52047">
    <property type="entry name" value="RNI-like"/>
    <property type="match status" value="1"/>
</dbReference>
<dbReference type="FunCoup" id="A0A3B1J1R3">
    <property type="interactions" value="113"/>
</dbReference>
<dbReference type="STRING" id="7994.ENSAMXP00000036133"/>
<evidence type="ECO:0000313" key="4">
    <source>
        <dbReference type="Ensembl" id="ENSAMXP00000036133.1"/>
    </source>
</evidence>
<evidence type="ECO:0000259" key="3">
    <source>
        <dbReference type="Pfam" id="PF25372"/>
    </source>
</evidence>
<organism evidence="4 5">
    <name type="scientific">Astyanax mexicanus</name>
    <name type="common">Blind cave fish</name>
    <name type="synonym">Astyanax fasciatus mexicanus</name>
    <dbReference type="NCBI Taxonomy" id="7994"/>
    <lineage>
        <taxon>Eukaryota</taxon>
        <taxon>Metazoa</taxon>
        <taxon>Chordata</taxon>
        <taxon>Craniata</taxon>
        <taxon>Vertebrata</taxon>
        <taxon>Euteleostomi</taxon>
        <taxon>Actinopterygii</taxon>
        <taxon>Neopterygii</taxon>
        <taxon>Teleostei</taxon>
        <taxon>Ostariophysi</taxon>
        <taxon>Characiformes</taxon>
        <taxon>Characoidei</taxon>
        <taxon>Acestrorhamphidae</taxon>
        <taxon>Acestrorhamphinae</taxon>
        <taxon>Astyanax</taxon>
    </lineage>
</organism>
<evidence type="ECO:0000256" key="2">
    <source>
        <dbReference type="ARBA" id="ARBA00039628"/>
    </source>
</evidence>
<dbReference type="PANTHER" id="PTHR13318:SF254">
    <property type="entry name" value="PROTEIN AMN1 HOMOLOG"/>
    <property type="match status" value="1"/>
</dbReference>
<dbReference type="Proteomes" id="UP000018467">
    <property type="component" value="Unassembled WGS sequence"/>
</dbReference>
<dbReference type="Gene3D" id="3.80.10.10">
    <property type="entry name" value="Ribonuclease Inhibitor"/>
    <property type="match status" value="1"/>
</dbReference>
<dbReference type="InterPro" id="IPR032675">
    <property type="entry name" value="LRR_dom_sf"/>
</dbReference>
<dbReference type="Pfam" id="PF25372">
    <property type="entry name" value="DUF7885"/>
    <property type="match status" value="1"/>
</dbReference>
<keyword evidence="5" id="KW-1185">Reference proteome</keyword>
<dbReference type="GeneTree" id="ENSGT00730000111305"/>
<dbReference type="InParanoid" id="A0A3B1J1R3"/>
<feature type="domain" description="F-box/LRR-repeat protein 15-like leucin rich repeat" evidence="3">
    <location>
        <begin position="46"/>
        <end position="234"/>
    </location>
</feature>
<dbReference type="GO" id="GO:0019005">
    <property type="term" value="C:SCF ubiquitin ligase complex"/>
    <property type="evidence" value="ECO:0007669"/>
    <property type="project" value="TreeGrafter"/>
</dbReference>
<dbReference type="GO" id="GO:0031146">
    <property type="term" value="P:SCF-dependent proteasomal ubiquitin-dependent protein catabolic process"/>
    <property type="evidence" value="ECO:0007669"/>
    <property type="project" value="TreeGrafter"/>
</dbReference>
<sequence>MAAVDSLMNLSAVSVAQNAEKYRDCIRTLPCSAKDKLVRIMTAQGTVTDSNIDQVLHPGIRTLELQNCNISDSALRKIHCPQLRTILLTRCVHITSEGLEDLASHCPCLQVVDLTGCTAVTDQGVQALARSCKWLEVISLMECTRITDVALTELGANCRFLYSIYFGGTNVTDEGVLGLATGVCSQSLKELQMVRCHNLTDKAVAVILSNCANIRTFNFHGCPLITDKSREALHNLIGPNKIQHVSWTVY</sequence>